<name>A0AAV2MBG6_KNICA</name>
<proteinExistence type="predicted"/>
<gene>
    <name evidence="1" type="ORF">KC01_LOCUS37240</name>
</gene>
<keyword evidence="2" id="KW-1185">Reference proteome</keyword>
<accession>A0AAV2MBG6</accession>
<evidence type="ECO:0000313" key="1">
    <source>
        <dbReference type="EMBL" id="CAL1610672.1"/>
    </source>
</evidence>
<protein>
    <submittedName>
        <fullName evidence="1">Uncharacterized protein</fullName>
    </submittedName>
</protein>
<dbReference type="Proteomes" id="UP001497482">
    <property type="component" value="Chromosome 7"/>
</dbReference>
<dbReference type="EMBL" id="OZ035829">
    <property type="protein sequence ID" value="CAL1610672.1"/>
    <property type="molecule type" value="Genomic_DNA"/>
</dbReference>
<organism evidence="1 2">
    <name type="scientific">Knipowitschia caucasica</name>
    <name type="common">Caucasian dwarf goby</name>
    <name type="synonym">Pomatoschistus caucasicus</name>
    <dbReference type="NCBI Taxonomy" id="637954"/>
    <lineage>
        <taxon>Eukaryota</taxon>
        <taxon>Metazoa</taxon>
        <taxon>Chordata</taxon>
        <taxon>Craniata</taxon>
        <taxon>Vertebrata</taxon>
        <taxon>Euteleostomi</taxon>
        <taxon>Actinopterygii</taxon>
        <taxon>Neopterygii</taxon>
        <taxon>Teleostei</taxon>
        <taxon>Neoteleostei</taxon>
        <taxon>Acanthomorphata</taxon>
        <taxon>Gobiaria</taxon>
        <taxon>Gobiiformes</taxon>
        <taxon>Gobioidei</taxon>
        <taxon>Gobiidae</taxon>
        <taxon>Gobiinae</taxon>
        <taxon>Knipowitschia</taxon>
    </lineage>
</organism>
<sequence>MTEASSCSSTPCSLTADKNCLSKSEHVPGAGWMHLDLQIRLLAHGLCSFGQTPQKQILTRRCNICFTSHSFHFNLEPALTSSSNELLLCLLEQFSHTYSS</sequence>
<dbReference type="AlphaFoldDB" id="A0AAV2MBG6"/>
<evidence type="ECO:0000313" key="2">
    <source>
        <dbReference type="Proteomes" id="UP001497482"/>
    </source>
</evidence>
<reference evidence="1 2" key="1">
    <citation type="submission" date="2024-04" db="EMBL/GenBank/DDBJ databases">
        <authorList>
            <person name="Waldvogel A.-M."/>
            <person name="Schoenle A."/>
        </authorList>
    </citation>
    <scope>NUCLEOTIDE SEQUENCE [LARGE SCALE GENOMIC DNA]</scope>
</reference>